<evidence type="ECO:0000313" key="3">
    <source>
        <dbReference type="Proteomes" id="UP001589608"/>
    </source>
</evidence>
<keyword evidence="1" id="KW-0812">Transmembrane</keyword>
<keyword evidence="1" id="KW-0472">Membrane</keyword>
<protein>
    <submittedName>
        <fullName evidence="2">Permease prefix domain 1-containing protein</fullName>
    </submittedName>
</protein>
<evidence type="ECO:0000256" key="1">
    <source>
        <dbReference type="SAM" id="Phobius"/>
    </source>
</evidence>
<dbReference type="RefSeq" id="WP_223102079.1">
    <property type="nucleotide sequence ID" value="NZ_CP061913.1"/>
</dbReference>
<reference evidence="2 3" key="1">
    <citation type="submission" date="2024-09" db="EMBL/GenBank/DDBJ databases">
        <authorList>
            <person name="Sun Q."/>
            <person name="Mori K."/>
        </authorList>
    </citation>
    <scope>NUCLEOTIDE SEQUENCE [LARGE SCALE GENOMIC DNA]</scope>
    <source>
        <strain evidence="2 3">JCM 3307</strain>
    </source>
</reference>
<dbReference type="InterPro" id="IPR047928">
    <property type="entry name" value="Perm_prefix_1"/>
</dbReference>
<keyword evidence="1" id="KW-1133">Transmembrane helix</keyword>
<accession>A0ABV5MB26</accession>
<proteinExistence type="predicted"/>
<feature type="transmembrane region" description="Helical" evidence="1">
    <location>
        <begin position="87"/>
        <end position="106"/>
    </location>
</feature>
<dbReference type="NCBIfam" id="NF038403">
    <property type="entry name" value="perm_prefix_1"/>
    <property type="match status" value="1"/>
</dbReference>
<sequence>MGVPRPVRPIDAYVDDLNAALRGPRRPRAEMITEARHSLEDAALAFADDGLPDLAAERRAVAEFGTLDEVAPAYQEELAVQQGRRTVTWIALALPLVNVLAPLMWWDSPWSRTDNVKPYYWLLVDHFMYTSFIAAVIAALVLVGFSRGSLRYARLVGVGAVTFLPLHALLGAAVLGLSLYQWPAAVTWPPLIAGMAFNLGAFVYAGLLSVRCVQVTGGLRTRSVA</sequence>
<feature type="transmembrane region" description="Helical" evidence="1">
    <location>
        <begin position="152"/>
        <end position="179"/>
    </location>
</feature>
<feature type="transmembrane region" description="Helical" evidence="1">
    <location>
        <begin position="191"/>
        <end position="213"/>
    </location>
</feature>
<keyword evidence="3" id="KW-1185">Reference proteome</keyword>
<feature type="transmembrane region" description="Helical" evidence="1">
    <location>
        <begin position="126"/>
        <end position="145"/>
    </location>
</feature>
<evidence type="ECO:0000313" key="2">
    <source>
        <dbReference type="EMBL" id="MFB9446067.1"/>
    </source>
</evidence>
<organism evidence="2 3">
    <name type="scientific">Dactylosporangium vinaceum</name>
    <dbReference type="NCBI Taxonomy" id="53362"/>
    <lineage>
        <taxon>Bacteria</taxon>
        <taxon>Bacillati</taxon>
        <taxon>Actinomycetota</taxon>
        <taxon>Actinomycetes</taxon>
        <taxon>Micromonosporales</taxon>
        <taxon>Micromonosporaceae</taxon>
        <taxon>Dactylosporangium</taxon>
    </lineage>
</organism>
<dbReference type="EMBL" id="JBHMCA010000046">
    <property type="protein sequence ID" value="MFB9446067.1"/>
    <property type="molecule type" value="Genomic_DNA"/>
</dbReference>
<dbReference type="Proteomes" id="UP001589608">
    <property type="component" value="Unassembled WGS sequence"/>
</dbReference>
<name>A0ABV5MB26_9ACTN</name>
<gene>
    <name evidence="2" type="ORF">ACFFTR_23540</name>
</gene>
<comment type="caution">
    <text evidence="2">The sequence shown here is derived from an EMBL/GenBank/DDBJ whole genome shotgun (WGS) entry which is preliminary data.</text>
</comment>